<comment type="caution">
    <text evidence="1">The sequence shown here is derived from an EMBL/GenBank/DDBJ whole genome shotgun (WGS) entry which is preliminary data.</text>
</comment>
<accession>A0A494X649</accession>
<reference evidence="1 2" key="1">
    <citation type="submission" date="2018-10" db="EMBL/GenBank/DDBJ databases">
        <title>Robbsia sp. DHC34, isolated from soil.</title>
        <authorList>
            <person name="Gao Z.-H."/>
            <person name="Qiu L.-H."/>
        </authorList>
    </citation>
    <scope>NUCLEOTIDE SEQUENCE [LARGE SCALE GENOMIC DNA]</scope>
    <source>
        <strain evidence="1 2">DHC34</strain>
    </source>
</reference>
<proteinExistence type="predicted"/>
<dbReference type="Proteomes" id="UP000270342">
    <property type="component" value="Unassembled WGS sequence"/>
</dbReference>
<name>A0A494X649_9BURK</name>
<gene>
    <name evidence="1" type="ORF">D7S86_24920</name>
</gene>
<evidence type="ECO:0008006" key="3">
    <source>
        <dbReference type="Google" id="ProtNLM"/>
    </source>
</evidence>
<evidence type="ECO:0000313" key="2">
    <source>
        <dbReference type="Proteomes" id="UP000270342"/>
    </source>
</evidence>
<dbReference type="RefSeq" id="WP_121090512.1">
    <property type="nucleotide sequence ID" value="NZ_RBZU01000015.1"/>
</dbReference>
<dbReference type="OrthoDB" id="1453999at2"/>
<keyword evidence="2" id="KW-1185">Reference proteome</keyword>
<evidence type="ECO:0000313" key="1">
    <source>
        <dbReference type="EMBL" id="RKP46167.1"/>
    </source>
</evidence>
<dbReference type="EMBL" id="RBZU01000015">
    <property type="protein sequence ID" value="RKP46167.1"/>
    <property type="molecule type" value="Genomic_DNA"/>
</dbReference>
<dbReference type="AlphaFoldDB" id="A0A494X649"/>
<protein>
    <recommendedName>
        <fullName evidence="3">Preprotein translocase subunit SecD</fullName>
    </recommendedName>
</protein>
<sequence>MRASDFLPDHVNQGDINGTTVRKGTVGAFLVNARVWSDPHASADAKAQAQADIVEALPALRAIGLFDVLEVRDAGLRAWIQNRI</sequence>
<organism evidence="1 2">
    <name type="scientific">Pararobbsia silviterrae</name>
    <dbReference type="NCBI Taxonomy" id="1792498"/>
    <lineage>
        <taxon>Bacteria</taxon>
        <taxon>Pseudomonadati</taxon>
        <taxon>Pseudomonadota</taxon>
        <taxon>Betaproteobacteria</taxon>
        <taxon>Burkholderiales</taxon>
        <taxon>Burkholderiaceae</taxon>
        <taxon>Pararobbsia</taxon>
    </lineage>
</organism>